<gene>
    <name evidence="2" type="ORF">CKO42_17790</name>
</gene>
<sequence length="216" mass="23696">MSDNPGNALDLLTDGPPDAHWTLLLAHGAGQGMDSPFMAHIARALGRAGMRVIRFEFPYMAEIRRTGRRKPPNREPVLLERWNRVIDQALAAGTDARRLLIGGKSLGGRMASLIADERGVAGLACLGYPFHPPGKPDRLRTEHLRGLRTPTLICQGTRDPFGTPDEVAGYALAPSIRLAWIEDGDHSFKPRRQSGRTWEQNLDQAAEAVFGFVATL</sequence>
<dbReference type="PANTHER" id="PTHR13136:SF11">
    <property type="entry name" value="TESTIS-EXPRESSED PROTEIN 30"/>
    <property type="match status" value="1"/>
</dbReference>
<dbReference type="Gene3D" id="3.40.50.1820">
    <property type="entry name" value="alpha/beta hydrolase"/>
    <property type="match status" value="1"/>
</dbReference>
<evidence type="ECO:0000313" key="2">
    <source>
        <dbReference type="EMBL" id="MBK1620259.1"/>
    </source>
</evidence>
<dbReference type="EMBL" id="NRRY01000035">
    <property type="protein sequence ID" value="MBK1620259.1"/>
    <property type="molecule type" value="Genomic_DNA"/>
</dbReference>
<evidence type="ECO:0000313" key="3">
    <source>
        <dbReference type="Proteomes" id="UP001138768"/>
    </source>
</evidence>
<feature type="domain" description="KANL3/Tex30 alpha/beta hydrolase-like" evidence="1">
    <location>
        <begin position="22"/>
        <end position="213"/>
    </location>
</feature>
<protein>
    <submittedName>
        <fullName evidence="2">Alpha/beta hydrolase</fullName>
    </submittedName>
</protein>
<reference evidence="2 3" key="1">
    <citation type="journal article" date="2020" name="Microorganisms">
        <title>Osmotic Adaptation and Compatible Solute Biosynthesis of Phototrophic Bacteria as Revealed from Genome Analyses.</title>
        <authorList>
            <person name="Imhoff J.F."/>
            <person name="Rahn T."/>
            <person name="Kunzel S."/>
            <person name="Keller A."/>
            <person name="Neulinger S.C."/>
        </authorList>
    </citation>
    <scope>NUCLEOTIDE SEQUENCE [LARGE SCALE GENOMIC DNA]</scope>
    <source>
        <strain evidence="2 3">DSM 25653</strain>
    </source>
</reference>
<evidence type="ECO:0000259" key="1">
    <source>
        <dbReference type="Pfam" id="PF20408"/>
    </source>
</evidence>
<dbReference type="AlphaFoldDB" id="A0A9X0WBA2"/>
<dbReference type="RefSeq" id="WP_200246947.1">
    <property type="nucleotide sequence ID" value="NZ_NRRY01000035.1"/>
</dbReference>
<dbReference type="InterPro" id="IPR029058">
    <property type="entry name" value="AB_hydrolase_fold"/>
</dbReference>
<keyword evidence="2" id="KW-0378">Hydrolase</keyword>
<dbReference type="InterPro" id="IPR046879">
    <property type="entry name" value="KANL3/Tex30_Abhydrolase"/>
</dbReference>
<organism evidence="2 3">
    <name type="scientific">Lamprobacter modestohalophilus</name>
    <dbReference type="NCBI Taxonomy" id="1064514"/>
    <lineage>
        <taxon>Bacteria</taxon>
        <taxon>Pseudomonadati</taxon>
        <taxon>Pseudomonadota</taxon>
        <taxon>Gammaproteobacteria</taxon>
        <taxon>Chromatiales</taxon>
        <taxon>Chromatiaceae</taxon>
        <taxon>Lamprobacter</taxon>
    </lineage>
</organism>
<dbReference type="PANTHER" id="PTHR13136">
    <property type="entry name" value="TESTIS DEVELOPMENT PROTEIN PRTD"/>
    <property type="match status" value="1"/>
</dbReference>
<name>A0A9X0WBA2_9GAMM</name>
<dbReference type="GO" id="GO:0016787">
    <property type="term" value="F:hydrolase activity"/>
    <property type="evidence" value="ECO:0007669"/>
    <property type="project" value="UniProtKB-KW"/>
</dbReference>
<dbReference type="Proteomes" id="UP001138768">
    <property type="component" value="Unassembled WGS sequence"/>
</dbReference>
<comment type="caution">
    <text evidence="2">The sequence shown here is derived from an EMBL/GenBank/DDBJ whole genome shotgun (WGS) entry which is preliminary data.</text>
</comment>
<dbReference type="Pfam" id="PF20408">
    <property type="entry name" value="Abhydrolase_11"/>
    <property type="match status" value="1"/>
</dbReference>
<accession>A0A9X0WBA2</accession>
<proteinExistence type="predicted"/>
<dbReference type="SUPFAM" id="SSF53474">
    <property type="entry name" value="alpha/beta-Hydrolases"/>
    <property type="match status" value="1"/>
</dbReference>
<keyword evidence="3" id="KW-1185">Reference proteome</keyword>
<dbReference type="InterPro" id="IPR026555">
    <property type="entry name" value="NSL3/Tex30"/>
</dbReference>